<gene>
    <name evidence="3" type="ORF">FDK13_28970</name>
</gene>
<dbReference type="InterPro" id="IPR026444">
    <property type="entry name" value="Secre_tail"/>
</dbReference>
<proteinExistence type="predicted"/>
<feature type="signal peptide" evidence="1">
    <location>
        <begin position="1"/>
        <end position="20"/>
    </location>
</feature>
<organism evidence="3 4">
    <name type="scientific">Dyadobacter frigoris</name>
    <dbReference type="NCBI Taxonomy" id="2576211"/>
    <lineage>
        <taxon>Bacteria</taxon>
        <taxon>Pseudomonadati</taxon>
        <taxon>Bacteroidota</taxon>
        <taxon>Cytophagia</taxon>
        <taxon>Cytophagales</taxon>
        <taxon>Spirosomataceae</taxon>
        <taxon>Dyadobacter</taxon>
    </lineage>
</organism>
<dbReference type="Proteomes" id="UP000304900">
    <property type="component" value="Unassembled WGS sequence"/>
</dbReference>
<accession>A0A4U6CSR3</accession>
<keyword evidence="4" id="KW-1185">Reference proteome</keyword>
<keyword evidence="1" id="KW-0732">Signal</keyword>
<comment type="caution">
    <text evidence="3">The sequence shown here is derived from an EMBL/GenBank/DDBJ whole genome shotgun (WGS) entry which is preliminary data.</text>
</comment>
<reference evidence="3 4" key="1">
    <citation type="submission" date="2019-05" db="EMBL/GenBank/DDBJ databases">
        <title>Dyadobacter AR-3-8 sp. nov., isolated from arctic soil.</title>
        <authorList>
            <person name="Chaudhary D.K."/>
        </authorList>
    </citation>
    <scope>NUCLEOTIDE SEQUENCE [LARGE SCALE GENOMIC DNA]</scope>
    <source>
        <strain evidence="3 4">AR-3-8</strain>
    </source>
</reference>
<evidence type="ECO:0000256" key="1">
    <source>
        <dbReference type="SAM" id="SignalP"/>
    </source>
</evidence>
<dbReference type="OrthoDB" id="933627at2"/>
<dbReference type="Pfam" id="PF18962">
    <property type="entry name" value="Por_Secre_tail"/>
    <property type="match status" value="1"/>
</dbReference>
<feature type="chain" id="PRO_5020864263" evidence="1">
    <location>
        <begin position="21"/>
        <end position="325"/>
    </location>
</feature>
<dbReference type="EMBL" id="SZVO01000018">
    <property type="protein sequence ID" value="TKT87622.1"/>
    <property type="molecule type" value="Genomic_DNA"/>
</dbReference>
<feature type="domain" description="Secretion system C-terminal sorting" evidence="2">
    <location>
        <begin position="252"/>
        <end position="321"/>
    </location>
</feature>
<name>A0A4U6CSR3_9BACT</name>
<sequence length="325" mass="35583">MKRYLLFCQLALLYSFNAHAQFTTGSNGLFTSPGTDVYIYGLTFRPTTAFSITNKTLTISSVALAGTPPSITRVFNFDAPFGFVGRLGLFYLASELNGNTETSLQVVHKDVATIITTGSVVNTTTHYIYNDLASPITFSTATAAQPGALPVTLVSFTAKKEGAVANLNWSTSAESNSDYFEVQHSNDAKSWSLLSKVAAASESSTLKSYGYTQSNPGGGSNFYRLKMVDKDQSFAYSRVQELVFTRDLNMALYPNPVVEKINIQVDNWSEISSLQLLNSQGISFFESKGKVLSREIDMKRLPAGLYLVQLKKTDGTTHVIKVIKQ</sequence>
<evidence type="ECO:0000313" key="4">
    <source>
        <dbReference type="Proteomes" id="UP000304900"/>
    </source>
</evidence>
<dbReference type="NCBIfam" id="TIGR04183">
    <property type="entry name" value="Por_Secre_tail"/>
    <property type="match status" value="1"/>
</dbReference>
<dbReference type="AlphaFoldDB" id="A0A4U6CSR3"/>
<evidence type="ECO:0000313" key="3">
    <source>
        <dbReference type="EMBL" id="TKT87622.1"/>
    </source>
</evidence>
<protein>
    <submittedName>
        <fullName evidence="3">T9SS type A sorting domain-containing protein</fullName>
    </submittedName>
</protein>
<evidence type="ECO:0000259" key="2">
    <source>
        <dbReference type="Pfam" id="PF18962"/>
    </source>
</evidence>
<dbReference type="RefSeq" id="WP_137343509.1">
    <property type="nucleotide sequence ID" value="NZ_BSQH01000005.1"/>
</dbReference>